<dbReference type="NCBIfam" id="TIGR00400">
    <property type="entry name" value="mgtE"/>
    <property type="match status" value="1"/>
</dbReference>
<feature type="transmembrane region" description="Helical" evidence="9">
    <location>
        <begin position="405"/>
        <end position="432"/>
    </location>
</feature>
<evidence type="ECO:0000256" key="5">
    <source>
        <dbReference type="ARBA" id="ARBA00022842"/>
    </source>
</evidence>
<dbReference type="SMART" id="SM00924">
    <property type="entry name" value="MgtE_N"/>
    <property type="match status" value="1"/>
</dbReference>
<dbReference type="Gene3D" id="1.10.357.20">
    <property type="entry name" value="SLC41 divalent cation transporters, integral membrane domain"/>
    <property type="match status" value="1"/>
</dbReference>
<dbReference type="CDD" id="cd04606">
    <property type="entry name" value="CBS_pair_Mg_transporter"/>
    <property type="match status" value="1"/>
</dbReference>
<dbReference type="PROSITE" id="PS51371">
    <property type="entry name" value="CBS"/>
    <property type="match status" value="2"/>
</dbReference>
<protein>
    <recommendedName>
        <fullName evidence="9">Magnesium transporter MgtE</fullName>
    </recommendedName>
</protein>
<keyword evidence="6 9" id="KW-1133">Transmembrane helix</keyword>
<dbReference type="Pfam" id="PF01769">
    <property type="entry name" value="MgtE"/>
    <property type="match status" value="1"/>
</dbReference>
<keyword evidence="9" id="KW-1003">Cell membrane</keyword>
<keyword evidence="8" id="KW-0129">CBS domain</keyword>
<comment type="subcellular location">
    <subcellularLocation>
        <location evidence="9">Cell membrane</location>
        <topology evidence="9">Multi-pass membrane protein</topology>
    </subcellularLocation>
    <subcellularLocation>
        <location evidence="1">Membrane</location>
        <topology evidence="1">Multi-pass membrane protein</topology>
    </subcellularLocation>
</comment>
<dbReference type="EMBL" id="VBWP01000002">
    <property type="protein sequence ID" value="TLG76620.1"/>
    <property type="molecule type" value="Genomic_DNA"/>
</dbReference>
<comment type="subunit">
    <text evidence="9">Homodimer.</text>
</comment>
<dbReference type="SMART" id="SM00116">
    <property type="entry name" value="CBS"/>
    <property type="match status" value="2"/>
</dbReference>
<keyword evidence="3 9" id="KW-0813">Transport</keyword>
<evidence type="ECO:0000256" key="9">
    <source>
        <dbReference type="RuleBase" id="RU362011"/>
    </source>
</evidence>
<dbReference type="Gene3D" id="1.25.60.10">
    <property type="entry name" value="MgtE N-terminal domain-like"/>
    <property type="match status" value="1"/>
</dbReference>
<accession>A0A5R8QFT7</accession>
<comment type="function">
    <text evidence="9">Acts as a magnesium transporter.</text>
</comment>
<dbReference type="RefSeq" id="WP_138190257.1">
    <property type="nucleotide sequence ID" value="NZ_VBWP01000002.1"/>
</dbReference>
<feature type="transmembrane region" description="Helical" evidence="9">
    <location>
        <begin position="328"/>
        <end position="356"/>
    </location>
</feature>
<evidence type="ECO:0000256" key="3">
    <source>
        <dbReference type="ARBA" id="ARBA00022448"/>
    </source>
</evidence>
<dbReference type="InterPro" id="IPR006668">
    <property type="entry name" value="Mg_transptr_MgtE_intracell_dom"/>
</dbReference>
<proteinExistence type="inferred from homology"/>
<dbReference type="OrthoDB" id="9790355at2"/>
<dbReference type="PANTHER" id="PTHR43773:SF1">
    <property type="entry name" value="MAGNESIUM TRANSPORTER MGTE"/>
    <property type="match status" value="1"/>
</dbReference>
<evidence type="ECO:0000256" key="1">
    <source>
        <dbReference type="ARBA" id="ARBA00004141"/>
    </source>
</evidence>
<dbReference type="InterPro" id="IPR046342">
    <property type="entry name" value="CBS_dom_sf"/>
</dbReference>
<keyword evidence="7 9" id="KW-0472">Membrane</keyword>
<evidence type="ECO:0000259" key="10">
    <source>
        <dbReference type="PROSITE" id="PS51371"/>
    </source>
</evidence>
<keyword evidence="4 9" id="KW-0812">Transmembrane</keyword>
<dbReference type="Pfam" id="PF03448">
    <property type="entry name" value="MgtE_N"/>
    <property type="match status" value="1"/>
</dbReference>
<feature type="domain" description="CBS" evidence="10">
    <location>
        <begin position="216"/>
        <end position="273"/>
    </location>
</feature>
<dbReference type="Gene3D" id="3.10.580.10">
    <property type="entry name" value="CBS-domain"/>
    <property type="match status" value="1"/>
</dbReference>
<dbReference type="GO" id="GO:0046872">
    <property type="term" value="F:metal ion binding"/>
    <property type="evidence" value="ECO:0007669"/>
    <property type="project" value="UniProtKB-KW"/>
</dbReference>
<evidence type="ECO:0000256" key="7">
    <source>
        <dbReference type="ARBA" id="ARBA00023136"/>
    </source>
</evidence>
<dbReference type="InterPro" id="IPR006667">
    <property type="entry name" value="SLC41_membr_dom"/>
</dbReference>
<dbReference type="SUPFAM" id="SSF54631">
    <property type="entry name" value="CBS-domain pair"/>
    <property type="match status" value="1"/>
</dbReference>
<keyword evidence="5 9" id="KW-0460">Magnesium</keyword>
<evidence type="ECO:0000256" key="2">
    <source>
        <dbReference type="ARBA" id="ARBA00009749"/>
    </source>
</evidence>
<evidence type="ECO:0000313" key="11">
    <source>
        <dbReference type="EMBL" id="TLG76620.1"/>
    </source>
</evidence>
<organism evidence="11 12">
    <name type="scientific">Culicoidibacter larvae</name>
    <dbReference type="NCBI Taxonomy" id="2579976"/>
    <lineage>
        <taxon>Bacteria</taxon>
        <taxon>Bacillati</taxon>
        <taxon>Bacillota</taxon>
        <taxon>Culicoidibacteria</taxon>
        <taxon>Culicoidibacterales</taxon>
        <taxon>Culicoidibacteraceae</taxon>
        <taxon>Culicoidibacter</taxon>
    </lineage>
</organism>
<dbReference type="Pfam" id="PF00571">
    <property type="entry name" value="CBS"/>
    <property type="match status" value="2"/>
</dbReference>
<feature type="domain" description="CBS" evidence="10">
    <location>
        <begin position="152"/>
        <end position="215"/>
    </location>
</feature>
<comment type="similarity">
    <text evidence="2 9">Belongs to the SLC41A transporter family.</text>
</comment>
<evidence type="ECO:0000313" key="12">
    <source>
        <dbReference type="Proteomes" id="UP000306912"/>
    </source>
</evidence>
<dbReference type="AlphaFoldDB" id="A0A5R8QFT7"/>
<dbReference type="InterPro" id="IPR000644">
    <property type="entry name" value="CBS_dom"/>
</dbReference>
<dbReference type="InterPro" id="IPR006669">
    <property type="entry name" value="MgtE_transporter"/>
</dbReference>
<dbReference type="SUPFAM" id="SSF158791">
    <property type="entry name" value="MgtE N-terminal domain-like"/>
    <property type="match status" value="1"/>
</dbReference>
<dbReference type="GO" id="GO:0015095">
    <property type="term" value="F:magnesium ion transmembrane transporter activity"/>
    <property type="evidence" value="ECO:0007669"/>
    <property type="project" value="UniProtKB-UniRule"/>
</dbReference>
<dbReference type="Proteomes" id="UP000306912">
    <property type="component" value="Unassembled WGS sequence"/>
</dbReference>
<feature type="transmembrane region" description="Helical" evidence="9">
    <location>
        <begin position="302"/>
        <end position="322"/>
    </location>
</feature>
<feature type="transmembrane region" description="Helical" evidence="9">
    <location>
        <begin position="453"/>
        <end position="472"/>
    </location>
</feature>
<dbReference type="InParanoid" id="A0A5R8QFT7"/>
<evidence type="ECO:0000256" key="8">
    <source>
        <dbReference type="PROSITE-ProRule" id="PRU00703"/>
    </source>
</evidence>
<evidence type="ECO:0000256" key="4">
    <source>
        <dbReference type="ARBA" id="ARBA00022692"/>
    </source>
</evidence>
<evidence type="ECO:0000256" key="6">
    <source>
        <dbReference type="ARBA" id="ARBA00022989"/>
    </source>
</evidence>
<dbReference type="GO" id="GO:0005886">
    <property type="term" value="C:plasma membrane"/>
    <property type="evidence" value="ECO:0007669"/>
    <property type="project" value="UniProtKB-SubCell"/>
</dbReference>
<keyword evidence="12" id="KW-1185">Reference proteome</keyword>
<dbReference type="PANTHER" id="PTHR43773">
    <property type="entry name" value="MAGNESIUM TRANSPORTER MGTE"/>
    <property type="match status" value="1"/>
</dbReference>
<sequence>MVNEDLNIDDQTINEELSIDDLQLHVEEALRAADKEQLDAHLEELHGYDRFRIFDNLDEQERLGFYQLVEPKVISEIFENAESDVVERYLEEMNVQEAAEILSYMATDDAVDVLNHMSAGDITNYLSQMDDEKAQAIKDLLFYEEDSAGSIMAGGAITVLETDNVKEAMKKLVDNAPDAETINVIYVLNEDKVLTGVVSLREMILARRNQMIHDIMTERVIKVTVDTDQEDVVRTMRDYDLTVLPVVDDHNYLQGIITVDDAMDILEEEAQDDYYKLAGISEGEKVRSDDDYYIIPSLKKRLPWLVSMIFLSTVVSFIVSLFDPVLQAVTILAPFVTLVNNMTGVPGIQAAAVAMMRVSSGEFEDDNELLKKFIFKQVLIIVAIGVIIAVIDSLCALFISRGNILIMLIVGVSVFLSSSFNSLVGVGSVVLLHKLNLDPAVASGPLMSTIGDVCGVTVYFTTALIILGAVGIM</sequence>
<dbReference type="SUPFAM" id="SSF161093">
    <property type="entry name" value="MgtE membrane domain-like"/>
    <property type="match status" value="1"/>
</dbReference>
<name>A0A5R8QFT7_9FIRM</name>
<dbReference type="InterPro" id="IPR036739">
    <property type="entry name" value="SLC41_membr_dom_sf"/>
</dbReference>
<dbReference type="FunCoup" id="A0A5R8QFT7">
    <property type="interactions" value="134"/>
</dbReference>
<gene>
    <name evidence="11" type="primary">mgtE</name>
    <name evidence="11" type="ORF">FEZ08_03100</name>
</gene>
<dbReference type="InterPro" id="IPR038076">
    <property type="entry name" value="MgtE_N_sf"/>
</dbReference>
<keyword evidence="9" id="KW-0479">Metal-binding</keyword>
<comment type="caution">
    <text evidence="11">The sequence shown here is derived from an EMBL/GenBank/DDBJ whole genome shotgun (WGS) entry which is preliminary data.</text>
</comment>
<reference evidence="11 12" key="1">
    <citation type="submission" date="2019-05" db="EMBL/GenBank/DDBJ databases">
        <title>Culicoidintestinum kansasii gen. nov., sp. nov. from the gastrointestinal tract of the biting midge, Culicoides sonorensis.</title>
        <authorList>
            <person name="Neupane S."/>
            <person name="Ghosh A."/>
            <person name="Gunther S."/>
            <person name="Martin K."/>
            <person name="Zurek L."/>
        </authorList>
    </citation>
    <scope>NUCLEOTIDE SEQUENCE [LARGE SCALE GENOMIC DNA]</scope>
    <source>
        <strain evidence="11 12">CS-1</strain>
    </source>
</reference>
<feature type="transmembrane region" description="Helical" evidence="9">
    <location>
        <begin position="377"/>
        <end position="399"/>
    </location>
</feature>